<organism evidence="2 3">
    <name type="scientific">Rhodococcus rhodnii</name>
    <dbReference type="NCBI Taxonomy" id="38312"/>
    <lineage>
        <taxon>Bacteria</taxon>
        <taxon>Bacillati</taxon>
        <taxon>Actinomycetota</taxon>
        <taxon>Actinomycetes</taxon>
        <taxon>Mycobacteriales</taxon>
        <taxon>Nocardiaceae</taxon>
        <taxon>Rhodococcus</taxon>
    </lineage>
</organism>
<accession>A0A6P2CG30</accession>
<dbReference type="RefSeq" id="WP_010837626.1">
    <property type="nucleotide sequence ID" value="NZ_QRCM01000001.1"/>
</dbReference>
<proteinExistence type="predicted"/>
<comment type="caution">
    <text evidence="2">The sequence shown here is derived from an EMBL/GenBank/DDBJ whole genome shotgun (WGS) entry which is preliminary data.</text>
</comment>
<evidence type="ECO:0000313" key="2">
    <source>
        <dbReference type="EMBL" id="TXG90900.1"/>
    </source>
</evidence>
<evidence type="ECO:0000256" key="1">
    <source>
        <dbReference type="SAM" id="Phobius"/>
    </source>
</evidence>
<gene>
    <name evidence="2" type="ORF">DW322_12530</name>
</gene>
<keyword evidence="1" id="KW-0472">Membrane</keyword>
<keyword evidence="1" id="KW-0812">Transmembrane</keyword>
<dbReference type="Proteomes" id="UP000471120">
    <property type="component" value="Unassembled WGS sequence"/>
</dbReference>
<name>A0A6P2CG30_9NOCA</name>
<sequence>MIWKVLLAIVALWVVISVAGALLGAVLEGVFWLVAIGALAGGGYLLVKALSKDRDTTSLH</sequence>
<protein>
    <submittedName>
        <fullName evidence="2">Uncharacterized protein</fullName>
    </submittedName>
</protein>
<dbReference type="EMBL" id="QRCM01000001">
    <property type="protein sequence ID" value="TXG90900.1"/>
    <property type="molecule type" value="Genomic_DNA"/>
</dbReference>
<dbReference type="AlphaFoldDB" id="A0A6P2CG30"/>
<evidence type="ECO:0000313" key="3">
    <source>
        <dbReference type="Proteomes" id="UP000471120"/>
    </source>
</evidence>
<feature type="transmembrane region" description="Helical" evidence="1">
    <location>
        <begin position="30"/>
        <end position="47"/>
    </location>
</feature>
<reference evidence="2 3" key="1">
    <citation type="submission" date="2018-07" db="EMBL/GenBank/DDBJ databases">
        <title>Genome sequence of Rhodococcus rhodnii ATCC 35071 from Rhodnius prolixus.</title>
        <authorList>
            <person name="Patel V."/>
            <person name="Vogel K.J."/>
        </authorList>
    </citation>
    <scope>NUCLEOTIDE SEQUENCE [LARGE SCALE GENOMIC DNA]</scope>
    <source>
        <strain evidence="2 3">ATCC 35071</strain>
    </source>
</reference>
<keyword evidence="1" id="KW-1133">Transmembrane helix</keyword>